<organism evidence="1 2">
    <name type="scientific">Pleurotus eryngii</name>
    <name type="common">Boletus of the steppes</name>
    <dbReference type="NCBI Taxonomy" id="5323"/>
    <lineage>
        <taxon>Eukaryota</taxon>
        <taxon>Fungi</taxon>
        <taxon>Dikarya</taxon>
        <taxon>Basidiomycota</taxon>
        <taxon>Agaricomycotina</taxon>
        <taxon>Agaricomycetes</taxon>
        <taxon>Agaricomycetidae</taxon>
        <taxon>Agaricales</taxon>
        <taxon>Pleurotineae</taxon>
        <taxon>Pleurotaceae</taxon>
        <taxon>Pleurotus</taxon>
    </lineage>
</organism>
<dbReference type="Proteomes" id="UP000807025">
    <property type="component" value="Unassembled WGS sequence"/>
</dbReference>
<keyword evidence="2" id="KW-1185">Reference proteome</keyword>
<dbReference type="EMBL" id="MU154741">
    <property type="protein sequence ID" value="KAF9487938.1"/>
    <property type="molecule type" value="Genomic_DNA"/>
</dbReference>
<accession>A0A9P5ZH31</accession>
<proteinExistence type="predicted"/>
<name>A0A9P5ZH31_PLEER</name>
<protein>
    <submittedName>
        <fullName evidence="1">Uncharacterized protein</fullName>
    </submittedName>
</protein>
<gene>
    <name evidence="1" type="ORF">BDN71DRAFT_1404041</name>
</gene>
<feature type="non-terminal residue" evidence="1">
    <location>
        <position position="1"/>
    </location>
</feature>
<reference evidence="1" key="1">
    <citation type="submission" date="2020-11" db="EMBL/GenBank/DDBJ databases">
        <authorList>
            <consortium name="DOE Joint Genome Institute"/>
            <person name="Ahrendt S."/>
            <person name="Riley R."/>
            <person name="Andreopoulos W."/>
            <person name="Labutti K."/>
            <person name="Pangilinan J."/>
            <person name="Ruiz-Duenas F.J."/>
            <person name="Barrasa J.M."/>
            <person name="Sanchez-Garcia M."/>
            <person name="Camarero S."/>
            <person name="Miyauchi S."/>
            <person name="Serrano A."/>
            <person name="Linde D."/>
            <person name="Babiker R."/>
            <person name="Drula E."/>
            <person name="Ayuso-Fernandez I."/>
            <person name="Pacheco R."/>
            <person name="Padilla G."/>
            <person name="Ferreira P."/>
            <person name="Barriuso J."/>
            <person name="Kellner H."/>
            <person name="Castanera R."/>
            <person name="Alfaro M."/>
            <person name="Ramirez L."/>
            <person name="Pisabarro A.G."/>
            <person name="Kuo A."/>
            <person name="Tritt A."/>
            <person name="Lipzen A."/>
            <person name="He G."/>
            <person name="Yan M."/>
            <person name="Ng V."/>
            <person name="Cullen D."/>
            <person name="Martin F."/>
            <person name="Rosso M.-N."/>
            <person name="Henrissat B."/>
            <person name="Hibbett D."/>
            <person name="Martinez A.T."/>
            <person name="Grigoriev I.V."/>
        </authorList>
    </citation>
    <scope>NUCLEOTIDE SEQUENCE</scope>
    <source>
        <strain evidence="1">ATCC 90797</strain>
    </source>
</reference>
<dbReference type="OrthoDB" id="3247418at2759"/>
<evidence type="ECO:0000313" key="2">
    <source>
        <dbReference type="Proteomes" id="UP000807025"/>
    </source>
</evidence>
<evidence type="ECO:0000313" key="1">
    <source>
        <dbReference type="EMBL" id="KAF9487938.1"/>
    </source>
</evidence>
<dbReference type="AlphaFoldDB" id="A0A9P5ZH31"/>
<comment type="caution">
    <text evidence="1">The sequence shown here is derived from an EMBL/GenBank/DDBJ whole genome shotgun (WGS) entry which is preliminary data.</text>
</comment>
<sequence>DMERTMLPSWTTRVPRNWLLVTDLSVDQMQILCTVHLPITLIRLWHTADERMHDLLSNFLDLIRAVVIANMRTTSQEHISEYNRYIVKYMTDSCLLYPDVTLKPVDHAALHLGTMLNDFGPVHAHSSPYYE</sequence>